<comment type="caution">
    <text evidence="10">The sequence shown here is derived from an EMBL/GenBank/DDBJ whole genome shotgun (WGS) entry which is preliminary data.</text>
</comment>
<organism evidence="10 11">
    <name type="scientific">Seonamhaeicola sediminis</name>
    <dbReference type="NCBI Taxonomy" id="2528206"/>
    <lineage>
        <taxon>Bacteria</taxon>
        <taxon>Pseudomonadati</taxon>
        <taxon>Bacteroidota</taxon>
        <taxon>Flavobacteriia</taxon>
        <taxon>Flavobacteriales</taxon>
        <taxon>Flavobacteriaceae</taxon>
    </lineage>
</organism>
<dbReference type="PROSITE" id="PS51257">
    <property type="entry name" value="PROKAR_LIPOPROTEIN"/>
    <property type="match status" value="1"/>
</dbReference>
<reference evidence="10 11" key="1">
    <citation type="submission" date="2019-07" db="EMBL/GenBank/DDBJ databases">
        <title>Seonamhaeicola sp. W255 draft genome.</title>
        <authorList>
            <person name="Zhang X.-Y."/>
            <person name="Zhang R."/>
            <person name="Zhong Y.-L."/>
            <person name="Du Z.-J."/>
        </authorList>
    </citation>
    <scope>NUCLEOTIDE SEQUENCE [LARGE SCALE GENOMIC DNA]</scope>
    <source>
        <strain evidence="10 11">W255</strain>
    </source>
</reference>
<dbReference type="AlphaFoldDB" id="A0A562YC18"/>
<dbReference type="Gene3D" id="1.10.1040.50">
    <property type="match status" value="1"/>
</dbReference>
<keyword evidence="3" id="KW-0442">Lipid degradation</keyword>
<evidence type="ECO:0000256" key="2">
    <source>
        <dbReference type="ARBA" id="ARBA00022832"/>
    </source>
</evidence>
<keyword evidence="4" id="KW-0560">Oxidoreductase</keyword>
<dbReference type="Proteomes" id="UP000295814">
    <property type="component" value="Unassembled WGS sequence"/>
</dbReference>
<dbReference type="InterPro" id="IPR008927">
    <property type="entry name" value="6-PGluconate_DH-like_C_sf"/>
</dbReference>
<dbReference type="PANTHER" id="PTHR48075:SF7">
    <property type="entry name" value="3-HYDROXYACYL-COA DEHYDROGENASE-RELATED"/>
    <property type="match status" value="1"/>
</dbReference>
<sequence length="802" mass="88719">MGKRIIKKVAVIGSGIMGSGIACHFANIGVEVLLLDIVPRDLNDAEKAKGLTLNDSIVRNRLVNDSLQKALKTKPSPIYHERFANRITTGNLEDDIAKVNDVDWIIEVVVERLDIKKQVFENLEKHRKSGTLITSNTSGIPIKFMSKGRSNDFQKHFCGTHFFNPARYLKLFEIIPGPETSQEVLDFLNNYGEQYLGKTSVIAKDTPAFIGNRIGIFGIQSLFHQVKELGLTIEEVDKLTGTVIGRPKSATFRTVDVVGLDTLVHVANGIYENCTDDEAHELFKLPEFINTMMEKKWLGSKTGQGFYKKVKGDNGKSEILSLDLNTLEYRSNKKAKFTTLELTKPIEKVIDRFKILVSGKDKAGAFYRKNFAAMFAYVSNRIPEISDELYKIDDAMKAGFGWEHGPFQIWDAIGVEEGINIMKSESLKPASWVNDMLASGNSSFYTVKNGATHYYDIPSKSQIKKPGQDAFIILDNIRKSNEIFKNSGVVIEDLGDGIINCEFQSKMNTIGGDVLAGLNRAIDIAEKDFDGLVVGNQSANFSVGANIGMIFMMAVEQEYDELNGAIKYFQDTMMRMRYSAIPTISAPHGLSLGGACELSMHADKVVAAAETYIGLVEFGVGVIPGGAGSKEMALRASDSFRKGDVELNVLQEYFLTIGMAKVATSAYEAFDLGLLQKGKDIVVVNKDRQIATAKAHARLMADAGYTQPIKRKDVKVLGKQALGMFLVGTDSMEAANYISEHDQKIANKLAYVMAGGDLSEPSLVTEQYLLDLEREAFLSLCTERKTLERIQHMLKTGKPLRN</sequence>
<evidence type="ECO:0000259" key="8">
    <source>
        <dbReference type="Pfam" id="PF00725"/>
    </source>
</evidence>
<dbReference type="SUPFAM" id="SSF51735">
    <property type="entry name" value="NAD(P)-binding Rossmann-fold domains"/>
    <property type="match status" value="1"/>
</dbReference>
<proteinExistence type="predicted"/>
<evidence type="ECO:0000256" key="1">
    <source>
        <dbReference type="ARBA" id="ARBA00005005"/>
    </source>
</evidence>
<evidence type="ECO:0000313" key="11">
    <source>
        <dbReference type="Proteomes" id="UP000295814"/>
    </source>
</evidence>
<feature type="domain" description="3-hydroxyacyl-CoA dehydrogenase C-terminal" evidence="8">
    <location>
        <begin position="209"/>
        <end position="308"/>
    </location>
</feature>
<dbReference type="Pfam" id="PF02737">
    <property type="entry name" value="3HCDH_N"/>
    <property type="match status" value="1"/>
</dbReference>
<comment type="catalytic activity">
    <reaction evidence="7">
        <text>a (3S)-3-hydroxyacyl-CoA + NAD(+) = a 3-oxoacyl-CoA + NADH + H(+)</text>
        <dbReference type="Rhea" id="RHEA:22432"/>
        <dbReference type="ChEBI" id="CHEBI:15378"/>
        <dbReference type="ChEBI" id="CHEBI:57318"/>
        <dbReference type="ChEBI" id="CHEBI:57540"/>
        <dbReference type="ChEBI" id="CHEBI:57945"/>
        <dbReference type="ChEBI" id="CHEBI:90726"/>
        <dbReference type="EC" id="1.1.1.35"/>
    </reaction>
</comment>
<evidence type="ECO:0000313" key="10">
    <source>
        <dbReference type="EMBL" id="TWO31973.1"/>
    </source>
</evidence>
<evidence type="ECO:0000259" key="9">
    <source>
        <dbReference type="Pfam" id="PF02737"/>
    </source>
</evidence>
<keyword evidence="2" id="KW-0276">Fatty acid metabolism</keyword>
<evidence type="ECO:0000256" key="3">
    <source>
        <dbReference type="ARBA" id="ARBA00022963"/>
    </source>
</evidence>
<keyword evidence="11" id="KW-1185">Reference proteome</keyword>
<keyword evidence="5" id="KW-0520">NAD</keyword>
<dbReference type="InterPro" id="IPR001753">
    <property type="entry name" value="Enoyl-CoA_hydra/iso"/>
</dbReference>
<dbReference type="Gene3D" id="3.90.226.10">
    <property type="entry name" value="2-enoyl-CoA Hydratase, Chain A, domain 1"/>
    <property type="match status" value="1"/>
</dbReference>
<dbReference type="InterPro" id="IPR006108">
    <property type="entry name" value="3HC_DH_C"/>
</dbReference>
<dbReference type="PANTHER" id="PTHR48075">
    <property type="entry name" value="3-HYDROXYACYL-COA DEHYDROGENASE FAMILY PROTEIN"/>
    <property type="match status" value="1"/>
</dbReference>
<evidence type="ECO:0000256" key="4">
    <source>
        <dbReference type="ARBA" id="ARBA00023002"/>
    </source>
</evidence>
<dbReference type="GO" id="GO:0006635">
    <property type="term" value="P:fatty acid beta-oxidation"/>
    <property type="evidence" value="ECO:0007669"/>
    <property type="project" value="UniProtKB-UniPathway"/>
</dbReference>
<dbReference type="CDD" id="cd06558">
    <property type="entry name" value="crotonase-like"/>
    <property type="match status" value="1"/>
</dbReference>
<dbReference type="GO" id="GO:0070403">
    <property type="term" value="F:NAD+ binding"/>
    <property type="evidence" value="ECO:0007669"/>
    <property type="project" value="InterPro"/>
</dbReference>
<protein>
    <submittedName>
        <fullName evidence="10">3-hydroxyacyl-CoA dehydrogenase</fullName>
    </submittedName>
</protein>
<dbReference type="Gene3D" id="3.40.50.720">
    <property type="entry name" value="NAD(P)-binding Rossmann-like Domain"/>
    <property type="match status" value="1"/>
</dbReference>
<dbReference type="RefSeq" id="WP_133356850.1">
    <property type="nucleotide sequence ID" value="NZ_SMZJ02000006.1"/>
</dbReference>
<dbReference type="Pfam" id="PF00725">
    <property type="entry name" value="3HCDH"/>
    <property type="match status" value="1"/>
</dbReference>
<dbReference type="Pfam" id="PF00378">
    <property type="entry name" value="ECH_1"/>
    <property type="match status" value="1"/>
</dbReference>
<evidence type="ECO:0000256" key="6">
    <source>
        <dbReference type="ARBA" id="ARBA00023098"/>
    </source>
</evidence>
<gene>
    <name evidence="10" type="ORF">E1J38_011370</name>
</gene>
<dbReference type="EMBL" id="SMZJ02000006">
    <property type="protein sequence ID" value="TWO31973.1"/>
    <property type="molecule type" value="Genomic_DNA"/>
</dbReference>
<dbReference type="UniPathway" id="UPA00659"/>
<dbReference type="SUPFAM" id="SSF48179">
    <property type="entry name" value="6-phosphogluconate dehydrogenase C-terminal domain-like"/>
    <property type="match status" value="2"/>
</dbReference>
<dbReference type="InterPro" id="IPR036291">
    <property type="entry name" value="NAD(P)-bd_dom_sf"/>
</dbReference>
<dbReference type="GO" id="GO:0003857">
    <property type="term" value="F:(3S)-3-hydroxyacyl-CoA dehydrogenase (NAD+) activity"/>
    <property type="evidence" value="ECO:0007669"/>
    <property type="project" value="UniProtKB-EC"/>
</dbReference>
<evidence type="ECO:0000256" key="5">
    <source>
        <dbReference type="ARBA" id="ARBA00023027"/>
    </source>
</evidence>
<evidence type="ECO:0000256" key="7">
    <source>
        <dbReference type="ARBA" id="ARBA00049556"/>
    </source>
</evidence>
<dbReference type="InterPro" id="IPR029045">
    <property type="entry name" value="ClpP/crotonase-like_dom_sf"/>
</dbReference>
<dbReference type="SUPFAM" id="SSF52096">
    <property type="entry name" value="ClpP/crotonase"/>
    <property type="match status" value="1"/>
</dbReference>
<accession>A0A562YC18</accession>
<comment type="pathway">
    <text evidence="1">Lipid metabolism; fatty acid beta-oxidation.</text>
</comment>
<dbReference type="InterPro" id="IPR006176">
    <property type="entry name" value="3-OHacyl-CoA_DH_NAD-bd"/>
</dbReference>
<keyword evidence="6" id="KW-0443">Lipid metabolism</keyword>
<dbReference type="OrthoDB" id="9771883at2"/>
<name>A0A562YC18_9FLAO</name>
<feature type="domain" description="3-hydroxyacyl-CoA dehydrogenase NAD binding" evidence="9">
    <location>
        <begin position="8"/>
        <end position="206"/>
    </location>
</feature>